<dbReference type="EMBL" id="CP045529">
    <property type="protein sequence ID" value="QFU98997.1"/>
    <property type="molecule type" value="Genomic_DNA"/>
</dbReference>
<dbReference type="InterPro" id="IPR010296">
    <property type="entry name" value="DUF899_thioredox"/>
</dbReference>
<sequence>MVTLTAWRDAHDELLVQEKAHTHAGDALAAARRRMPMTELPDVVVEGDDGPTPLLDLFGDHDQLILYKHMWHDGQPIEGQCEGCTLAVWDATHGTPYLESRGISFAVLFEGAWAEARELRDFMGYPVPCFSVHDVDDPILGTGFGEFLFLLRRDGKPYLTYAVTGRGTEAMLSSMQLIDRTVYGRGERWEDSPAGWPQDRDASWWWRQDGRPAAQWARPGATPVDPRAHHHG</sequence>
<organism evidence="2 3">
    <name type="scientific">Luteimicrobium xylanilyticum</name>
    <dbReference type="NCBI Taxonomy" id="1133546"/>
    <lineage>
        <taxon>Bacteria</taxon>
        <taxon>Bacillati</taxon>
        <taxon>Actinomycetota</taxon>
        <taxon>Actinomycetes</taxon>
        <taxon>Micrococcales</taxon>
        <taxon>Luteimicrobium</taxon>
    </lineage>
</organism>
<dbReference type="AlphaFoldDB" id="A0A5P9QC48"/>
<dbReference type="Proteomes" id="UP000326702">
    <property type="component" value="Chromosome"/>
</dbReference>
<accession>A0A5P9QC48</accession>
<proteinExistence type="predicted"/>
<evidence type="ECO:0008006" key="4">
    <source>
        <dbReference type="Google" id="ProtNLM"/>
    </source>
</evidence>
<evidence type="ECO:0000313" key="3">
    <source>
        <dbReference type="Proteomes" id="UP000326702"/>
    </source>
</evidence>
<feature type="region of interest" description="Disordered" evidence="1">
    <location>
        <begin position="212"/>
        <end position="232"/>
    </location>
</feature>
<keyword evidence="3" id="KW-1185">Reference proteome</keyword>
<evidence type="ECO:0000313" key="2">
    <source>
        <dbReference type="EMBL" id="QFU98997.1"/>
    </source>
</evidence>
<evidence type="ECO:0000256" key="1">
    <source>
        <dbReference type="SAM" id="MobiDB-lite"/>
    </source>
</evidence>
<gene>
    <name evidence="2" type="ORF">KDY119_02523</name>
</gene>
<dbReference type="KEGG" id="lxl:KDY119_02523"/>
<protein>
    <recommendedName>
        <fullName evidence="4">DUF899 domain-containing protein</fullName>
    </recommendedName>
</protein>
<name>A0A5P9QC48_9MICO</name>
<dbReference type="Pfam" id="PF05988">
    <property type="entry name" value="DUF899"/>
    <property type="match status" value="2"/>
</dbReference>
<reference evidence="2 3" key="1">
    <citation type="submission" date="2019-10" db="EMBL/GenBank/DDBJ databases">
        <title>Genome sequence of Luteimicrobium xylanilyticum HY-24.</title>
        <authorList>
            <person name="Kim D.Y."/>
            <person name="Park H.-Y."/>
        </authorList>
    </citation>
    <scope>NUCLEOTIDE SEQUENCE [LARGE SCALE GENOMIC DNA]</scope>
    <source>
        <strain evidence="2 3">HY-24</strain>
    </source>
</reference>